<dbReference type="Pfam" id="PF03417">
    <property type="entry name" value="AAT"/>
    <property type="match status" value="1"/>
</dbReference>
<evidence type="ECO:0000313" key="2">
    <source>
        <dbReference type="EMBL" id="TCN39995.1"/>
    </source>
</evidence>
<keyword evidence="3" id="KW-1185">Reference proteome</keyword>
<dbReference type="InterPro" id="IPR047794">
    <property type="entry name" value="C45_proenzyme-like"/>
</dbReference>
<reference evidence="2 3" key="1">
    <citation type="submission" date="2019-03" db="EMBL/GenBank/DDBJ databases">
        <title>Genomic Encyclopedia of Type Strains, Phase IV (KMG-IV): sequencing the most valuable type-strain genomes for metagenomic binning, comparative biology and taxonomic classification.</title>
        <authorList>
            <person name="Goeker M."/>
        </authorList>
    </citation>
    <scope>NUCLEOTIDE SEQUENCE [LARGE SCALE GENOMIC DNA]</scope>
    <source>
        <strain evidence="2 3">DSM 18401</strain>
    </source>
</reference>
<dbReference type="PANTHER" id="PTHR34180">
    <property type="entry name" value="PEPTIDASE C45"/>
    <property type="match status" value="1"/>
</dbReference>
<dbReference type="InterPro" id="IPR047801">
    <property type="entry name" value="Peptidase_C45"/>
</dbReference>
<accession>A0A4R2CI55</accession>
<proteinExistence type="predicted"/>
<sequence>MSTDNRLGYIEIAGMPREIGLQLGRFGRDIAHRHLVHGHAWASVLAFRADPRVAAMRRMVEARFPACWAELQGLALGLDLPFDDVFLWNCRGDLWAFAPDGCTTVQIPGAEPLLAHNEDGDPGFRGHCALAHIRPEGGTAFTSFVYPASIPGHTFAVTATGLVQTVNNIRSRGVGAGLPRMVLGRALLDCPSIDAAIHLLERSERAGAFHMTLGQRGDPRLVGVEFTHEHCSTVTLDRPQCHANHLVHAGMAGERQVITGSSRSRQQRGDQIIAEGGEGLRDPRAILWDKAVAPLPIYRAQPDDPDHENTLATAVFHIGANAIRWQVHDRPEETPRFVMDGTLKPVS</sequence>
<comment type="caution">
    <text evidence="2">The sequence shown here is derived from an EMBL/GenBank/DDBJ whole genome shotgun (WGS) entry which is preliminary data.</text>
</comment>
<evidence type="ECO:0000313" key="3">
    <source>
        <dbReference type="Proteomes" id="UP000295351"/>
    </source>
</evidence>
<keyword evidence="2" id="KW-0808">Transferase</keyword>
<dbReference type="PANTHER" id="PTHR34180:SF1">
    <property type="entry name" value="BETA-ALANYL-DOPAMINE_CARCININE HYDROLASE"/>
    <property type="match status" value="1"/>
</dbReference>
<name>A0A4R2CI55_SHIGR</name>
<dbReference type="GO" id="GO:0016740">
    <property type="term" value="F:transferase activity"/>
    <property type="evidence" value="ECO:0007669"/>
    <property type="project" value="UniProtKB-KW"/>
</dbReference>
<dbReference type="InterPro" id="IPR005079">
    <property type="entry name" value="Peptidase_C45_hydrolase"/>
</dbReference>
<organism evidence="2 3">
    <name type="scientific">Shinella granuli</name>
    <dbReference type="NCBI Taxonomy" id="323621"/>
    <lineage>
        <taxon>Bacteria</taxon>
        <taxon>Pseudomonadati</taxon>
        <taxon>Pseudomonadota</taxon>
        <taxon>Alphaproteobacteria</taxon>
        <taxon>Hyphomicrobiales</taxon>
        <taxon>Rhizobiaceae</taxon>
        <taxon>Shinella</taxon>
    </lineage>
</organism>
<dbReference type="Gene3D" id="3.60.60.10">
    <property type="entry name" value="Penicillin V Acylase, Chain A"/>
    <property type="match status" value="1"/>
</dbReference>
<dbReference type="NCBIfam" id="NF040521">
    <property type="entry name" value="C45_proenzyme"/>
    <property type="match status" value="1"/>
</dbReference>
<evidence type="ECO:0000259" key="1">
    <source>
        <dbReference type="Pfam" id="PF03417"/>
    </source>
</evidence>
<dbReference type="Proteomes" id="UP000295351">
    <property type="component" value="Unassembled WGS sequence"/>
</dbReference>
<dbReference type="RefSeq" id="WP_133035674.1">
    <property type="nucleotide sequence ID" value="NZ_BAABEI010000002.1"/>
</dbReference>
<dbReference type="AlphaFoldDB" id="A0A4R2CI55"/>
<protein>
    <submittedName>
        <fullName evidence="2">Acyl-CoA:6-aminopenicillanic acid acyl transferase</fullName>
    </submittedName>
</protein>
<dbReference type="EMBL" id="SLVX01000016">
    <property type="protein sequence ID" value="TCN39995.1"/>
    <property type="molecule type" value="Genomic_DNA"/>
</dbReference>
<gene>
    <name evidence="2" type="ORF">EV665_11678</name>
</gene>
<feature type="domain" description="Peptidase C45 hydrolase" evidence="1">
    <location>
        <begin position="112"/>
        <end position="329"/>
    </location>
</feature>